<dbReference type="GO" id="GO:0046100">
    <property type="term" value="P:hypoxanthine metabolic process"/>
    <property type="evidence" value="ECO:0007669"/>
    <property type="project" value="TreeGrafter"/>
</dbReference>
<dbReference type="Pfam" id="PF00156">
    <property type="entry name" value="Pribosyltran"/>
    <property type="match status" value="1"/>
</dbReference>
<comment type="catalytic activity">
    <reaction evidence="2">
        <text>IMP + diphosphate = hypoxanthine + 5-phospho-alpha-D-ribose 1-diphosphate</text>
        <dbReference type="Rhea" id="RHEA:17973"/>
        <dbReference type="ChEBI" id="CHEBI:17368"/>
        <dbReference type="ChEBI" id="CHEBI:33019"/>
        <dbReference type="ChEBI" id="CHEBI:58017"/>
        <dbReference type="ChEBI" id="CHEBI:58053"/>
        <dbReference type="EC" id="2.4.2.8"/>
    </reaction>
    <physiologicalReaction direction="right-to-left" evidence="2">
        <dbReference type="Rhea" id="RHEA:17975"/>
    </physiologicalReaction>
</comment>
<dbReference type="InterPro" id="IPR050408">
    <property type="entry name" value="HGPRT"/>
</dbReference>
<dbReference type="InterPro" id="IPR029057">
    <property type="entry name" value="PRTase-like"/>
</dbReference>
<evidence type="ECO:0000256" key="2">
    <source>
        <dbReference type="ARBA" id="ARBA00049402"/>
    </source>
</evidence>
<dbReference type="GO" id="GO:0005829">
    <property type="term" value="C:cytosol"/>
    <property type="evidence" value="ECO:0007669"/>
    <property type="project" value="TreeGrafter"/>
</dbReference>
<dbReference type="GO" id="GO:0006178">
    <property type="term" value="P:guanine salvage"/>
    <property type="evidence" value="ECO:0007669"/>
    <property type="project" value="TreeGrafter"/>
</dbReference>
<dbReference type="GO" id="GO:0004422">
    <property type="term" value="F:hypoxanthine phosphoribosyltransferase activity"/>
    <property type="evidence" value="ECO:0007669"/>
    <property type="project" value="TreeGrafter"/>
</dbReference>
<dbReference type="eggNOG" id="COG0634">
    <property type="taxonomic scope" value="Bacteria"/>
</dbReference>
<accession>H8KYA5</accession>
<dbReference type="EMBL" id="CP003350">
    <property type="protein sequence ID" value="AFC86100.1"/>
    <property type="molecule type" value="Genomic_DNA"/>
</dbReference>
<sequence>MTYPATLAEALIQSDVLFDRDQLNQAICRIAADIDAALEGERALYLTVMHGALIFAGELALEIKTDIEFDYVHATRYRGATTGSELHWLREPQCDMKGRTVLLVDDILDEGHTLKAIRENCLARGASRVLIVTLCTKIHDRRTPGIQADFNGVDLPDRYVYGFGMDYKEQGRNLPAIYAFK</sequence>
<dbReference type="PANTHER" id="PTHR43340:SF1">
    <property type="entry name" value="HYPOXANTHINE PHOSPHORIBOSYLTRANSFERASE"/>
    <property type="match status" value="1"/>
</dbReference>
<dbReference type="HOGENOM" id="CLU_073615_2_0_6"/>
<evidence type="ECO:0000313" key="4">
    <source>
        <dbReference type="EMBL" id="AFC86100.1"/>
    </source>
</evidence>
<dbReference type="CDD" id="cd06223">
    <property type="entry name" value="PRTases_typeI"/>
    <property type="match status" value="1"/>
</dbReference>
<organism evidence="4 5">
    <name type="scientific">Frateuria aurantia (strain ATCC 33424 / DSM 6220 / KCTC 2777 / LMG 1558 / NBRC 3245 / NCIMB 13370)</name>
    <name type="common">Acetobacter aurantius</name>
    <dbReference type="NCBI Taxonomy" id="767434"/>
    <lineage>
        <taxon>Bacteria</taxon>
        <taxon>Pseudomonadati</taxon>
        <taxon>Pseudomonadota</taxon>
        <taxon>Gammaproteobacteria</taxon>
        <taxon>Lysobacterales</taxon>
        <taxon>Rhodanobacteraceae</taxon>
        <taxon>Frateuria</taxon>
    </lineage>
</organism>
<dbReference type="SUPFAM" id="SSF53271">
    <property type="entry name" value="PRTase-like"/>
    <property type="match status" value="1"/>
</dbReference>
<feature type="domain" description="Phosphoribosyltransferase" evidence="3">
    <location>
        <begin position="21"/>
        <end position="144"/>
    </location>
</feature>
<dbReference type="GO" id="GO:0000287">
    <property type="term" value="F:magnesium ion binding"/>
    <property type="evidence" value="ECO:0007669"/>
    <property type="project" value="TreeGrafter"/>
</dbReference>
<keyword evidence="4" id="KW-0808">Transferase</keyword>
<dbReference type="InterPro" id="IPR000836">
    <property type="entry name" value="PRTase_dom"/>
</dbReference>
<proteinExistence type="predicted"/>
<keyword evidence="4" id="KW-0328">Glycosyltransferase</keyword>
<dbReference type="GO" id="GO:0032264">
    <property type="term" value="P:IMP salvage"/>
    <property type="evidence" value="ECO:0007669"/>
    <property type="project" value="TreeGrafter"/>
</dbReference>
<evidence type="ECO:0000256" key="1">
    <source>
        <dbReference type="ARBA" id="ARBA00048811"/>
    </source>
</evidence>
<dbReference type="RefSeq" id="WP_014403105.1">
    <property type="nucleotide sequence ID" value="NC_017033.1"/>
</dbReference>
<dbReference type="GO" id="GO:0032263">
    <property type="term" value="P:GMP salvage"/>
    <property type="evidence" value="ECO:0007669"/>
    <property type="project" value="TreeGrafter"/>
</dbReference>
<reference evidence="4" key="1">
    <citation type="submission" date="2012-02" db="EMBL/GenBank/DDBJ databases">
        <title>The complete genome of Frateuria aurantia DSM 6220.</title>
        <authorList>
            <consortium name="US DOE Joint Genome Institute (JGI-PGF)"/>
            <person name="Lucas S."/>
            <person name="Copeland A."/>
            <person name="Lapidus A."/>
            <person name="Glavina del Rio T."/>
            <person name="Dalin E."/>
            <person name="Tice H."/>
            <person name="Bruce D."/>
            <person name="Goodwin L."/>
            <person name="Pitluck S."/>
            <person name="Peters L."/>
            <person name="Ovchinnikova G."/>
            <person name="Teshima H."/>
            <person name="Kyrpides N."/>
            <person name="Mavromatis K."/>
            <person name="Ivanova N."/>
            <person name="Brettin T."/>
            <person name="Detter J.C."/>
            <person name="Han C."/>
            <person name="Larimer F."/>
            <person name="Land M."/>
            <person name="Hauser L."/>
            <person name="Markowitz V."/>
            <person name="Cheng J.-F."/>
            <person name="Hugenholtz P."/>
            <person name="Woyke T."/>
            <person name="Wu D."/>
            <person name="Brambilla E."/>
            <person name="Klenk H.-P."/>
            <person name="Eisen J.A."/>
        </authorList>
    </citation>
    <scope>NUCLEOTIDE SEQUENCE</scope>
    <source>
        <strain evidence="4">DSM 6220</strain>
    </source>
</reference>
<comment type="catalytic activity">
    <reaction evidence="1">
        <text>GMP + diphosphate = guanine + 5-phospho-alpha-D-ribose 1-diphosphate</text>
        <dbReference type="Rhea" id="RHEA:25424"/>
        <dbReference type="ChEBI" id="CHEBI:16235"/>
        <dbReference type="ChEBI" id="CHEBI:33019"/>
        <dbReference type="ChEBI" id="CHEBI:58017"/>
        <dbReference type="ChEBI" id="CHEBI:58115"/>
        <dbReference type="EC" id="2.4.2.8"/>
    </reaction>
    <physiologicalReaction direction="right-to-left" evidence="1">
        <dbReference type="Rhea" id="RHEA:25426"/>
    </physiologicalReaction>
</comment>
<evidence type="ECO:0000259" key="3">
    <source>
        <dbReference type="Pfam" id="PF00156"/>
    </source>
</evidence>
<dbReference type="PANTHER" id="PTHR43340">
    <property type="entry name" value="HYPOXANTHINE-GUANINE PHOSPHORIBOSYLTRANSFERASE"/>
    <property type="match status" value="1"/>
</dbReference>
<dbReference type="OrthoDB" id="9802824at2"/>
<keyword evidence="5" id="KW-1185">Reference proteome</keyword>
<gene>
    <name evidence="4" type="ordered locus">Fraau_1689</name>
</gene>
<dbReference type="AlphaFoldDB" id="H8KYA5"/>
<dbReference type="STRING" id="767434.Fraau_1689"/>
<protein>
    <submittedName>
        <fullName evidence="4">Hypoxanthine-guanine phosphoribosyltransferase</fullName>
    </submittedName>
</protein>
<evidence type="ECO:0000313" key="5">
    <source>
        <dbReference type="Proteomes" id="UP000005234"/>
    </source>
</evidence>
<dbReference type="Proteomes" id="UP000005234">
    <property type="component" value="Chromosome"/>
</dbReference>
<dbReference type="KEGG" id="fau:Fraau_1689"/>
<dbReference type="NCBIfam" id="NF006605">
    <property type="entry name" value="PRK09162.1"/>
    <property type="match status" value="1"/>
</dbReference>
<dbReference type="Gene3D" id="3.40.50.2020">
    <property type="match status" value="1"/>
</dbReference>
<name>H8KYA5_FRAAD</name>